<dbReference type="PANTHER" id="PTHR24321">
    <property type="entry name" value="DEHYDROGENASES, SHORT CHAIN"/>
    <property type="match status" value="1"/>
</dbReference>
<dbReference type="Gene3D" id="3.40.50.720">
    <property type="entry name" value="NAD(P)-binding Rossmann-like Domain"/>
    <property type="match status" value="1"/>
</dbReference>
<dbReference type="Pfam" id="PF13561">
    <property type="entry name" value="adh_short_C2"/>
    <property type="match status" value="1"/>
</dbReference>
<dbReference type="PANTHER" id="PTHR24321:SF8">
    <property type="entry name" value="ESTRADIOL 17-BETA-DEHYDROGENASE 8-RELATED"/>
    <property type="match status" value="1"/>
</dbReference>
<protein>
    <submittedName>
        <fullName evidence="5">SDR family oxidoreductase</fullName>
    </submittedName>
</protein>
<feature type="domain" description="Ketoreductase" evidence="4">
    <location>
        <begin position="29"/>
        <end position="210"/>
    </location>
</feature>
<dbReference type="PRINTS" id="PR00080">
    <property type="entry name" value="SDRFAMILY"/>
</dbReference>
<gene>
    <name evidence="5" type="ORF">WKW77_03025</name>
</gene>
<dbReference type="InterPro" id="IPR002347">
    <property type="entry name" value="SDR_fam"/>
</dbReference>
<accession>A0ABU8V8Q5</accession>
<evidence type="ECO:0000256" key="2">
    <source>
        <dbReference type="ARBA" id="ARBA00023002"/>
    </source>
</evidence>
<proteinExistence type="inferred from homology"/>
<dbReference type="CDD" id="cd05233">
    <property type="entry name" value="SDR_c"/>
    <property type="match status" value="1"/>
</dbReference>
<keyword evidence="2" id="KW-0560">Oxidoreductase</keyword>
<evidence type="ECO:0000256" key="3">
    <source>
        <dbReference type="ARBA" id="ARBA00023027"/>
    </source>
</evidence>
<dbReference type="InterPro" id="IPR057326">
    <property type="entry name" value="KR_dom"/>
</dbReference>
<keyword evidence="6" id="KW-1185">Reference proteome</keyword>
<evidence type="ECO:0000256" key="1">
    <source>
        <dbReference type="ARBA" id="ARBA00006484"/>
    </source>
</evidence>
<dbReference type="SMART" id="SM00822">
    <property type="entry name" value="PKS_KR"/>
    <property type="match status" value="1"/>
</dbReference>
<evidence type="ECO:0000313" key="5">
    <source>
        <dbReference type="EMBL" id="MEJ8810021.1"/>
    </source>
</evidence>
<evidence type="ECO:0000313" key="6">
    <source>
        <dbReference type="Proteomes" id="UP001365846"/>
    </source>
</evidence>
<dbReference type="PRINTS" id="PR00081">
    <property type="entry name" value="GDHRDH"/>
</dbReference>
<dbReference type="InterPro" id="IPR020904">
    <property type="entry name" value="Sc_DH/Rdtase_CS"/>
</dbReference>
<organism evidence="5 6">
    <name type="scientific">Variovorax ureilyticus</name>
    <dbReference type="NCBI Taxonomy" id="1836198"/>
    <lineage>
        <taxon>Bacteria</taxon>
        <taxon>Pseudomonadati</taxon>
        <taxon>Pseudomonadota</taxon>
        <taxon>Betaproteobacteria</taxon>
        <taxon>Burkholderiales</taxon>
        <taxon>Comamonadaceae</taxon>
        <taxon>Variovorax</taxon>
    </lineage>
</organism>
<keyword evidence="3" id="KW-0520">NAD</keyword>
<comment type="similarity">
    <text evidence="1">Belongs to the short-chain dehydrogenases/reductases (SDR) family.</text>
</comment>
<dbReference type="PROSITE" id="PS00061">
    <property type="entry name" value="ADH_SHORT"/>
    <property type="match status" value="1"/>
</dbReference>
<name>A0ABU8V8Q5_9BURK</name>
<dbReference type="RefSeq" id="WP_340355327.1">
    <property type="nucleotide sequence ID" value="NZ_JBBKZU010000001.1"/>
</dbReference>
<dbReference type="Proteomes" id="UP001365846">
    <property type="component" value="Unassembled WGS sequence"/>
</dbReference>
<comment type="caution">
    <text evidence="5">The sequence shown here is derived from an EMBL/GenBank/DDBJ whole genome shotgun (WGS) entry which is preliminary data.</text>
</comment>
<dbReference type="EMBL" id="JBBKZU010000001">
    <property type="protein sequence ID" value="MEJ8810021.1"/>
    <property type="molecule type" value="Genomic_DNA"/>
</dbReference>
<dbReference type="InterPro" id="IPR036291">
    <property type="entry name" value="NAD(P)-bd_dom_sf"/>
</dbReference>
<dbReference type="SUPFAM" id="SSF51735">
    <property type="entry name" value="NAD(P)-binding Rossmann-fold domains"/>
    <property type="match status" value="1"/>
</dbReference>
<reference evidence="5 6" key="1">
    <citation type="submission" date="2024-03" db="EMBL/GenBank/DDBJ databases">
        <title>Novel species of the genus Variovorax.</title>
        <authorList>
            <person name="Liu Q."/>
            <person name="Xin Y.-H."/>
        </authorList>
    </citation>
    <scope>NUCLEOTIDE SEQUENCE [LARGE SCALE GENOMIC DNA]</scope>
    <source>
        <strain evidence="5 6">KACC 18899</strain>
    </source>
</reference>
<evidence type="ECO:0000259" key="4">
    <source>
        <dbReference type="SMART" id="SM00822"/>
    </source>
</evidence>
<sequence>MTAVLNTTADPASLNALLAELPADLLKGRRVLVTGAARGLGLAFAKCIAKSGASVVLADILADLAQTEAQAMREEGFNAHGLAMDLSDPASITAGADEAVRLLGGLDGLVNNAAITNSGGKDAHALEIEMWDRVMNVNVRGTWLMSRACQPALAKSGRGAIVNLASDTALWGAPNLLAYASSKGAVISMTRSLSREWGGDGITVNAVAPGLTLVEATEYVPMARHQKYLEGRSIPREQQAVDVCGAVLFGLSGLSRFVTGQLLAVNGGFVMH</sequence>